<reference evidence="6 7" key="1">
    <citation type="submission" date="2014-12" db="EMBL/GenBank/DDBJ databases">
        <title>Genome assembly of Enhygromyxa salina DSM 15201.</title>
        <authorList>
            <person name="Sharma G."/>
            <person name="Subramanian S."/>
        </authorList>
    </citation>
    <scope>NUCLEOTIDE SEQUENCE [LARGE SCALE GENOMIC DNA]</scope>
    <source>
        <strain evidence="6 7">DSM 15201</strain>
    </source>
</reference>
<evidence type="ECO:0000313" key="7">
    <source>
        <dbReference type="Proteomes" id="UP000031599"/>
    </source>
</evidence>
<dbReference type="EMBL" id="JMCC02000051">
    <property type="protein sequence ID" value="KIG15549.1"/>
    <property type="molecule type" value="Genomic_DNA"/>
</dbReference>
<organism evidence="6 7">
    <name type="scientific">Enhygromyxa salina</name>
    <dbReference type="NCBI Taxonomy" id="215803"/>
    <lineage>
        <taxon>Bacteria</taxon>
        <taxon>Pseudomonadati</taxon>
        <taxon>Myxococcota</taxon>
        <taxon>Polyangia</taxon>
        <taxon>Nannocystales</taxon>
        <taxon>Nannocystaceae</taxon>
        <taxon>Enhygromyxa</taxon>
    </lineage>
</organism>
<accession>A0A0C1ZCW8</accession>
<dbReference type="SUPFAM" id="SSF63418">
    <property type="entry name" value="MurE/MurF N-terminal domain"/>
    <property type="match status" value="1"/>
</dbReference>
<keyword evidence="1 6" id="KW-0436">Ligase</keyword>
<dbReference type="Gene3D" id="3.90.190.20">
    <property type="entry name" value="Mur ligase, C-terminal domain"/>
    <property type="match status" value="1"/>
</dbReference>
<feature type="domain" description="Mur ligase central" evidence="5">
    <location>
        <begin position="69"/>
        <end position="268"/>
    </location>
</feature>
<dbReference type="Proteomes" id="UP000031599">
    <property type="component" value="Unassembled WGS sequence"/>
</dbReference>
<dbReference type="Pfam" id="PF08245">
    <property type="entry name" value="Mur_ligase_M"/>
    <property type="match status" value="1"/>
</dbReference>
<dbReference type="GO" id="GO:0016881">
    <property type="term" value="F:acid-amino acid ligase activity"/>
    <property type="evidence" value="ECO:0007669"/>
    <property type="project" value="InterPro"/>
</dbReference>
<dbReference type="InterPro" id="IPR035911">
    <property type="entry name" value="MurE/MurF_N"/>
</dbReference>
<dbReference type="SUPFAM" id="SSF53623">
    <property type="entry name" value="MurD-like peptide ligases, catalytic domain"/>
    <property type="match status" value="1"/>
</dbReference>
<protein>
    <submittedName>
        <fullName evidence="6">UDP-N-acetylmuramoylalanyl-D-glutamyl-2, 6-diaminopimelate--D-alanyl-D-alanine ligase</fullName>
    </submittedName>
</protein>
<dbReference type="InterPro" id="IPR004101">
    <property type="entry name" value="Mur_ligase_C"/>
</dbReference>
<dbReference type="Pfam" id="PF02875">
    <property type="entry name" value="Mur_ligase_C"/>
    <property type="match status" value="1"/>
</dbReference>
<evidence type="ECO:0000256" key="2">
    <source>
        <dbReference type="ARBA" id="ARBA00022741"/>
    </source>
</evidence>
<evidence type="ECO:0000256" key="3">
    <source>
        <dbReference type="ARBA" id="ARBA00022840"/>
    </source>
</evidence>
<sequence length="442" mass="44866">MPIMAARDGHDFIVAAAQGGASATLLGAGRTLPSGADQLTVVEVDDTLVGLSSLGRHAREQITGPVVGITGSNGKTTTRAFVEAALATGFEPVTCTRGNLNNHLGVPLTLVDEPHAPAAAVLELGMSAAGENDHLAGIVRPNVHVITSIALEHLEFMGSLANIAAAEAEPIAHLQPGSDGRPPALVVPADEPSLRAHLPGPKTGVRVLRVGPVGGADDDLLDVAITEVEVGVRTRAVLRLRSGERLVVQLASFGAHNARNAASAVAVAVHLGLPLAPLVDALEAVAPVGDRGRLQQLGPHLLIADCYNANPGSMIAALDSLARLRATRRGPLLAVLGDMLELGPTQAQLHREIGAHAARLGLDGVLGFGPLAKEIAAAADAAGVVAGHVSGVSGVSGEPGSVEAAVAWVRARLADCGADAGAVLFKGSRGMRLERVVAALHD</sequence>
<keyword evidence="3" id="KW-0067">ATP-binding</keyword>
<gene>
    <name evidence="6" type="ORF">DB30_05487</name>
</gene>
<name>A0A0C1ZCW8_9BACT</name>
<keyword evidence="2" id="KW-0547">Nucleotide-binding</keyword>
<evidence type="ECO:0000313" key="6">
    <source>
        <dbReference type="EMBL" id="KIG15549.1"/>
    </source>
</evidence>
<dbReference type="PANTHER" id="PTHR43024">
    <property type="entry name" value="UDP-N-ACETYLMURAMOYL-TRIPEPTIDE--D-ALANYL-D-ALANINE LIGASE"/>
    <property type="match status" value="1"/>
</dbReference>
<dbReference type="AlphaFoldDB" id="A0A0C1ZCW8"/>
<proteinExistence type="predicted"/>
<dbReference type="SUPFAM" id="SSF53244">
    <property type="entry name" value="MurD-like peptide ligases, peptide-binding domain"/>
    <property type="match status" value="1"/>
</dbReference>
<dbReference type="Gene3D" id="3.40.1190.10">
    <property type="entry name" value="Mur-like, catalytic domain"/>
    <property type="match status" value="1"/>
</dbReference>
<evidence type="ECO:0000256" key="1">
    <source>
        <dbReference type="ARBA" id="ARBA00022598"/>
    </source>
</evidence>
<dbReference type="InterPro" id="IPR036615">
    <property type="entry name" value="Mur_ligase_C_dom_sf"/>
</dbReference>
<evidence type="ECO:0000259" key="5">
    <source>
        <dbReference type="Pfam" id="PF08245"/>
    </source>
</evidence>
<dbReference type="InterPro" id="IPR051046">
    <property type="entry name" value="MurCDEF_CellWall_CoF430Synth"/>
</dbReference>
<comment type="caution">
    <text evidence="6">The sequence shown here is derived from an EMBL/GenBank/DDBJ whole genome shotgun (WGS) entry which is preliminary data.</text>
</comment>
<dbReference type="GO" id="GO:0005524">
    <property type="term" value="F:ATP binding"/>
    <property type="evidence" value="ECO:0007669"/>
    <property type="project" value="UniProtKB-KW"/>
</dbReference>
<feature type="domain" description="Mur ligase C-terminal" evidence="4">
    <location>
        <begin position="292"/>
        <end position="428"/>
    </location>
</feature>
<dbReference type="PANTHER" id="PTHR43024:SF1">
    <property type="entry name" value="UDP-N-ACETYLMURAMOYL-TRIPEPTIDE--D-ALANYL-D-ALANINE LIGASE"/>
    <property type="match status" value="1"/>
</dbReference>
<evidence type="ECO:0000259" key="4">
    <source>
        <dbReference type="Pfam" id="PF02875"/>
    </source>
</evidence>
<dbReference type="InterPro" id="IPR036565">
    <property type="entry name" value="Mur-like_cat_sf"/>
</dbReference>
<dbReference type="InterPro" id="IPR013221">
    <property type="entry name" value="Mur_ligase_cen"/>
</dbReference>